<organism evidence="1 2">
    <name type="scientific">Rhizobium etli</name>
    <dbReference type="NCBI Taxonomy" id="29449"/>
    <lineage>
        <taxon>Bacteria</taxon>
        <taxon>Pseudomonadati</taxon>
        <taxon>Pseudomonadota</taxon>
        <taxon>Alphaproteobacteria</taxon>
        <taxon>Hyphomicrobiales</taxon>
        <taxon>Rhizobiaceae</taxon>
        <taxon>Rhizobium/Agrobacterium group</taxon>
        <taxon>Rhizobium</taxon>
    </lineage>
</organism>
<proteinExistence type="predicted"/>
<accession>A0AAN1BHI3</accession>
<evidence type="ECO:0000313" key="1">
    <source>
        <dbReference type="EMBL" id="ARQ11304.1"/>
    </source>
</evidence>
<dbReference type="RefSeq" id="WP_020922029.1">
    <property type="nucleotide sequence ID" value="NZ_CP020906.1"/>
</dbReference>
<dbReference type="Proteomes" id="UP000194159">
    <property type="component" value="Chromosome"/>
</dbReference>
<name>A0AAN1BHI3_RHIET</name>
<dbReference type="EMBL" id="CP020906">
    <property type="protein sequence ID" value="ARQ11304.1"/>
    <property type="molecule type" value="Genomic_DNA"/>
</dbReference>
<reference evidence="1 2" key="1">
    <citation type="submission" date="2017-04" db="EMBL/GenBank/DDBJ databases">
        <title>Complete genome sequences of Rhizobium genomic linages associated to common bean (phaseolus vulgaris).</title>
        <authorList>
            <person name="Santamaria R.I."/>
            <person name="Bustos P."/>
            <person name="Perez-Carrascal O."/>
            <person name="Martinez-Flores I."/>
            <person name="Juarez S."/>
            <person name="Lozano L."/>
            <person name="Miranda F."/>
            <person name="Vinuesa P."/>
            <person name="Martinez-Romero E."/>
            <person name="Cevallos M.A."/>
            <person name="Romero D."/>
            <person name="Davila G."/>
            <person name="Gonzalez V."/>
        </authorList>
    </citation>
    <scope>NUCLEOTIDE SEQUENCE [LARGE SCALE GENOMIC DNA]</scope>
    <source>
        <strain evidence="1 2">NXC12</strain>
    </source>
</reference>
<evidence type="ECO:0000313" key="2">
    <source>
        <dbReference type="Proteomes" id="UP000194159"/>
    </source>
</evidence>
<sequence length="83" mass="8860">MNGGNPLISPHIKASFVSRSSTLVNYVVRFSLMAGSETVRPSAMAAAFRMPVGQGAAGKEKPEVTSAVLFFRKEFMPVEAGEI</sequence>
<protein>
    <submittedName>
        <fullName evidence="1">Uncharacterized protein</fullName>
    </submittedName>
</protein>
<dbReference type="AlphaFoldDB" id="A0AAN1BHI3"/>
<gene>
    <name evidence="1" type="ORF">NXC12_CH03321</name>
</gene>